<feature type="domain" description="DUF6534" evidence="2">
    <location>
        <begin position="175"/>
        <end position="260"/>
    </location>
</feature>
<keyword evidence="1" id="KW-0812">Transmembrane</keyword>
<dbReference type="PANTHER" id="PTHR40465:SF1">
    <property type="entry name" value="DUF6534 DOMAIN-CONTAINING PROTEIN"/>
    <property type="match status" value="1"/>
</dbReference>
<name>A0AAD7JKH8_9AGAR</name>
<dbReference type="Proteomes" id="UP001215280">
    <property type="component" value="Unassembled WGS sequence"/>
</dbReference>
<feature type="transmembrane region" description="Helical" evidence="1">
    <location>
        <begin position="210"/>
        <end position="230"/>
    </location>
</feature>
<feature type="transmembrane region" description="Helical" evidence="1">
    <location>
        <begin position="169"/>
        <end position="189"/>
    </location>
</feature>
<proteinExistence type="predicted"/>
<comment type="caution">
    <text evidence="3">The sequence shown here is derived from an EMBL/GenBank/DDBJ whole genome shotgun (WGS) entry which is preliminary data.</text>
</comment>
<evidence type="ECO:0000259" key="2">
    <source>
        <dbReference type="Pfam" id="PF20152"/>
    </source>
</evidence>
<evidence type="ECO:0000313" key="4">
    <source>
        <dbReference type="Proteomes" id="UP001215280"/>
    </source>
</evidence>
<accession>A0AAD7JKH8</accession>
<dbReference type="Pfam" id="PF20152">
    <property type="entry name" value="DUF6534"/>
    <property type="match status" value="1"/>
</dbReference>
<feature type="transmembrane region" description="Helical" evidence="1">
    <location>
        <begin position="127"/>
        <end position="149"/>
    </location>
</feature>
<dbReference type="InterPro" id="IPR045339">
    <property type="entry name" value="DUF6534"/>
</dbReference>
<organism evidence="3 4">
    <name type="scientific">Mycena maculata</name>
    <dbReference type="NCBI Taxonomy" id="230809"/>
    <lineage>
        <taxon>Eukaryota</taxon>
        <taxon>Fungi</taxon>
        <taxon>Dikarya</taxon>
        <taxon>Basidiomycota</taxon>
        <taxon>Agaricomycotina</taxon>
        <taxon>Agaricomycetes</taxon>
        <taxon>Agaricomycetidae</taxon>
        <taxon>Agaricales</taxon>
        <taxon>Marasmiineae</taxon>
        <taxon>Mycenaceae</taxon>
        <taxon>Mycena</taxon>
    </lineage>
</organism>
<feature type="transmembrane region" description="Helical" evidence="1">
    <location>
        <begin position="95"/>
        <end position="115"/>
    </location>
</feature>
<dbReference type="PANTHER" id="PTHR40465">
    <property type="entry name" value="CHROMOSOME 1, WHOLE GENOME SHOTGUN SEQUENCE"/>
    <property type="match status" value="1"/>
</dbReference>
<dbReference type="EMBL" id="JARJLG010000033">
    <property type="protein sequence ID" value="KAJ7766412.1"/>
    <property type="molecule type" value="Genomic_DNA"/>
</dbReference>
<evidence type="ECO:0000256" key="1">
    <source>
        <dbReference type="SAM" id="Phobius"/>
    </source>
</evidence>
<feature type="transmembrane region" description="Helical" evidence="1">
    <location>
        <begin position="236"/>
        <end position="256"/>
    </location>
</feature>
<protein>
    <recommendedName>
        <fullName evidence="2">DUF6534 domain-containing protein</fullName>
    </recommendedName>
</protein>
<reference evidence="3" key="1">
    <citation type="submission" date="2023-03" db="EMBL/GenBank/DDBJ databases">
        <title>Massive genome expansion in bonnet fungi (Mycena s.s.) driven by repeated elements and novel gene families across ecological guilds.</title>
        <authorList>
            <consortium name="Lawrence Berkeley National Laboratory"/>
            <person name="Harder C.B."/>
            <person name="Miyauchi S."/>
            <person name="Viragh M."/>
            <person name="Kuo A."/>
            <person name="Thoen E."/>
            <person name="Andreopoulos B."/>
            <person name="Lu D."/>
            <person name="Skrede I."/>
            <person name="Drula E."/>
            <person name="Henrissat B."/>
            <person name="Morin E."/>
            <person name="Kohler A."/>
            <person name="Barry K."/>
            <person name="LaButti K."/>
            <person name="Morin E."/>
            <person name="Salamov A."/>
            <person name="Lipzen A."/>
            <person name="Mereny Z."/>
            <person name="Hegedus B."/>
            <person name="Baldrian P."/>
            <person name="Stursova M."/>
            <person name="Weitz H."/>
            <person name="Taylor A."/>
            <person name="Grigoriev I.V."/>
            <person name="Nagy L.G."/>
            <person name="Martin F."/>
            <person name="Kauserud H."/>
        </authorList>
    </citation>
    <scope>NUCLEOTIDE SEQUENCE</scope>
    <source>
        <strain evidence="3">CBHHK188m</strain>
    </source>
</reference>
<feature type="transmembrane region" description="Helical" evidence="1">
    <location>
        <begin position="20"/>
        <end position="42"/>
    </location>
</feature>
<feature type="transmembrane region" description="Helical" evidence="1">
    <location>
        <begin position="54"/>
        <end position="75"/>
    </location>
</feature>
<keyword evidence="1" id="KW-0472">Membrane</keyword>
<keyword evidence="4" id="KW-1185">Reference proteome</keyword>
<keyword evidence="1" id="KW-1133">Transmembrane helix</keyword>
<dbReference type="AlphaFoldDB" id="A0AAD7JKH8"/>
<evidence type="ECO:0000313" key="3">
    <source>
        <dbReference type="EMBL" id="KAJ7766412.1"/>
    </source>
</evidence>
<sequence>MPNHTIHHFVETPDDTLGAALIGFAVSCVVFGILLTQIWTYFARYNSDTRTYKILVIVVLLLEITDQSFIGHFVYHYTVSSMGNPLALLTGTVTWSVIMQQAVGSVVGTIVKCCFATRVYRFSEKNLYITVFLIALSLGQLGVALAFTVEAFRLATIPQVFRLKVLATTSLGMGALTDVLTALALWFYIRRLRTGFKDVDSLVRGLVSEAVNTGALTTVVSLATLLLFNFLPTNFIFGSTYFLLSKLYAVSFVATLNTRRVVRGRGTDHETERNATTREQQETNMFQLGTRMPTLHEADEPYAMDAYPGFDLKPGFPPEPVRNYTPEFYAV</sequence>
<gene>
    <name evidence="3" type="ORF">DFH07DRAFT_809833</name>
</gene>